<name>A0A2H0TYX4_9BACT</name>
<accession>A0A2H0TYX4</accession>
<reference evidence="4" key="1">
    <citation type="submission" date="2017-09" db="EMBL/GenBank/DDBJ databases">
        <title>Depth-based differentiation of microbial function through sediment-hosted aquifers and enrichment of novel symbionts in the deep terrestrial subsurface.</title>
        <authorList>
            <person name="Probst A.J."/>
            <person name="Ladd B."/>
            <person name="Jarett J.K."/>
            <person name="Geller-Mcgrath D.E."/>
            <person name="Sieber C.M.K."/>
            <person name="Emerson J.B."/>
            <person name="Anantharaman K."/>
            <person name="Thomas B.C."/>
            <person name="Malmstrom R."/>
            <person name="Stieglmeier M."/>
            <person name="Klingl A."/>
            <person name="Woyke T."/>
            <person name="Ryan C.M."/>
            <person name="Banfield J.F."/>
        </authorList>
    </citation>
    <scope>NUCLEOTIDE SEQUENCE [LARGE SCALE GENOMIC DNA]</scope>
</reference>
<dbReference type="SUPFAM" id="SSF69304">
    <property type="entry name" value="Tricorn protease N-terminal domain"/>
    <property type="match status" value="1"/>
</dbReference>
<dbReference type="Pfam" id="PF08308">
    <property type="entry name" value="PEGA"/>
    <property type="match status" value="1"/>
</dbReference>
<proteinExistence type="predicted"/>
<sequence>MDKIHEKILKTRLTRPARLTIMFFLVSSFFVLSPILIAYSSGYRYDFVKNKIKQTGVLNVDILPKSAQVFLNGAELSQKIPFNLPLYPDTYLLTIKKDGYKTWEKNISITHKQTTYINYFTLLKDSLAMFTELSNVQGIIGGNNSDNVLLLTPAPNDRYNITNFDLKNNRSKTLENNVDIINYSVSPFGNFAYIIKNENGQNKLVLYDLNKPENFQTTNIYVLNSIQWKNNNNKPLITTQQNQIITIDRNGNSKNLDITTSSKWYVDDNDTVWFYNENTIFNNKETYHLQNKISKIVSLNKYRTLSKTVDGFLVYNLQTNLETKINGTNLFWNEINKDWIIYSDWDITTVSDSGTINLQYRNGEKIKNLQLLDEGRIYIIQTENEIKAIDVNQYLQFPILKTTEDQTYLNKKYRELFYISDQEHKLYKLEL</sequence>
<keyword evidence="1" id="KW-0472">Membrane</keyword>
<dbReference type="EMBL" id="PFBU01000033">
    <property type="protein sequence ID" value="PIR78420.1"/>
    <property type="molecule type" value="Genomic_DNA"/>
</dbReference>
<feature type="transmembrane region" description="Helical" evidence="1">
    <location>
        <begin position="21"/>
        <end position="39"/>
    </location>
</feature>
<evidence type="ECO:0000313" key="4">
    <source>
        <dbReference type="Proteomes" id="UP000230852"/>
    </source>
</evidence>
<evidence type="ECO:0000256" key="1">
    <source>
        <dbReference type="SAM" id="Phobius"/>
    </source>
</evidence>
<protein>
    <recommendedName>
        <fullName evidence="2">PEGA domain-containing protein</fullName>
    </recommendedName>
</protein>
<keyword evidence="1" id="KW-0812">Transmembrane</keyword>
<evidence type="ECO:0000259" key="2">
    <source>
        <dbReference type="Pfam" id="PF08308"/>
    </source>
</evidence>
<organism evidence="3 4">
    <name type="scientific">Candidatus Magasanikbacteria bacterium CG10_big_fil_rev_8_21_14_0_10_36_16</name>
    <dbReference type="NCBI Taxonomy" id="1974645"/>
    <lineage>
        <taxon>Bacteria</taxon>
        <taxon>Candidatus Magasanikiibacteriota</taxon>
    </lineage>
</organism>
<gene>
    <name evidence="3" type="ORF">COU28_01740</name>
</gene>
<feature type="domain" description="PEGA" evidence="2">
    <location>
        <begin position="56"/>
        <end position="119"/>
    </location>
</feature>
<dbReference type="Proteomes" id="UP000230852">
    <property type="component" value="Unassembled WGS sequence"/>
</dbReference>
<dbReference type="InterPro" id="IPR013229">
    <property type="entry name" value="PEGA"/>
</dbReference>
<comment type="caution">
    <text evidence="3">The sequence shown here is derived from an EMBL/GenBank/DDBJ whole genome shotgun (WGS) entry which is preliminary data.</text>
</comment>
<dbReference type="AlphaFoldDB" id="A0A2H0TYX4"/>
<keyword evidence="1" id="KW-1133">Transmembrane helix</keyword>
<evidence type="ECO:0000313" key="3">
    <source>
        <dbReference type="EMBL" id="PIR78420.1"/>
    </source>
</evidence>